<dbReference type="GO" id="GO:0005509">
    <property type="term" value="F:calcium ion binding"/>
    <property type="evidence" value="ECO:0007669"/>
    <property type="project" value="InterPro"/>
</dbReference>
<feature type="domain" description="Dystroglycan-type cadherin-like" evidence="3">
    <location>
        <begin position="1799"/>
        <end position="1895"/>
    </location>
</feature>
<evidence type="ECO:0000313" key="5">
    <source>
        <dbReference type="EMBL" id="CAL1157325.1"/>
    </source>
</evidence>
<feature type="domain" description="Dystroglycan-type cadherin-like" evidence="3">
    <location>
        <begin position="1135"/>
        <end position="1230"/>
    </location>
</feature>
<feature type="compositionally biased region" description="Low complexity" evidence="1">
    <location>
        <begin position="1682"/>
        <end position="1706"/>
    </location>
</feature>
<feature type="domain" description="Dystroglycan-type cadherin-like" evidence="3">
    <location>
        <begin position="1419"/>
        <end position="1514"/>
    </location>
</feature>
<feature type="domain" description="Dystroglycan-type cadherin-like" evidence="3">
    <location>
        <begin position="325"/>
        <end position="415"/>
    </location>
</feature>
<dbReference type="Proteomes" id="UP001152797">
    <property type="component" value="Unassembled WGS sequence"/>
</dbReference>
<feature type="domain" description="Dystroglycan-type cadherin-like" evidence="3">
    <location>
        <begin position="852"/>
        <end position="947"/>
    </location>
</feature>
<feature type="domain" description="Dystroglycan-type cadherin-like" evidence="3">
    <location>
        <begin position="612"/>
        <end position="715"/>
    </location>
</feature>
<evidence type="ECO:0000256" key="1">
    <source>
        <dbReference type="SAM" id="MobiDB-lite"/>
    </source>
</evidence>
<dbReference type="SUPFAM" id="SSF49313">
    <property type="entry name" value="Cadherin-like"/>
    <property type="match status" value="17"/>
</dbReference>
<feature type="domain" description="Dystroglycan-type cadherin-like" evidence="3">
    <location>
        <begin position="2121"/>
        <end position="2215"/>
    </location>
</feature>
<dbReference type="PANTHER" id="PTHR21559:SF21">
    <property type="entry name" value="DYSTROGLYCAN 1"/>
    <property type="match status" value="1"/>
</dbReference>
<feature type="compositionally biased region" description="Low complexity" evidence="1">
    <location>
        <begin position="1398"/>
        <end position="1419"/>
    </location>
</feature>
<accession>A0A9P1D637</accession>
<evidence type="ECO:0000259" key="3">
    <source>
        <dbReference type="SMART" id="SM00736"/>
    </source>
</evidence>
<evidence type="ECO:0000256" key="2">
    <source>
        <dbReference type="SAM" id="SignalP"/>
    </source>
</evidence>
<dbReference type="GO" id="GO:0016011">
    <property type="term" value="C:dystroglycan complex"/>
    <property type="evidence" value="ECO:0007669"/>
    <property type="project" value="TreeGrafter"/>
</dbReference>
<feature type="region of interest" description="Disordered" evidence="1">
    <location>
        <begin position="1331"/>
        <end position="1419"/>
    </location>
</feature>
<evidence type="ECO:0000313" key="6">
    <source>
        <dbReference type="Proteomes" id="UP001152797"/>
    </source>
</evidence>
<dbReference type="InterPro" id="IPR013783">
    <property type="entry name" value="Ig-like_fold"/>
</dbReference>
<feature type="domain" description="Dystroglycan-type cadherin-like" evidence="3">
    <location>
        <begin position="230"/>
        <end position="324"/>
    </location>
</feature>
<feature type="domain" description="Dystroglycan-type cadherin-like" evidence="3">
    <location>
        <begin position="1703"/>
        <end position="1798"/>
    </location>
</feature>
<dbReference type="EMBL" id="CAMXCT010003336">
    <property type="protein sequence ID" value="CAI4003950.1"/>
    <property type="molecule type" value="Genomic_DNA"/>
</dbReference>
<comment type="caution">
    <text evidence="4">The sequence shown here is derived from an EMBL/GenBank/DDBJ whole genome shotgun (WGS) entry which is preliminary data.</text>
</comment>
<dbReference type="GO" id="GO:0043236">
    <property type="term" value="F:laminin binding"/>
    <property type="evidence" value="ECO:0007669"/>
    <property type="project" value="TreeGrafter"/>
</dbReference>
<gene>
    <name evidence="4" type="ORF">C1SCF055_LOCUS29774</name>
</gene>
<feature type="compositionally biased region" description="Low complexity" evidence="1">
    <location>
        <begin position="1349"/>
        <end position="1364"/>
    </location>
</feature>
<proteinExistence type="predicted"/>
<dbReference type="InterPro" id="IPR015919">
    <property type="entry name" value="Cadherin-like_sf"/>
</dbReference>
<dbReference type="InterPro" id="IPR006644">
    <property type="entry name" value="Cadg"/>
</dbReference>
<reference evidence="4" key="1">
    <citation type="submission" date="2022-10" db="EMBL/GenBank/DDBJ databases">
        <authorList>
            <person name="Chen Y."/>
            <person name="Dougan E. K."/>
            <person name="Chan C."/>
            <person name="Rhodes N."/>
            <person name="Thang M."/>
        </authorList>
    </citation>
    <scope>NUCLEOTIDE SEQUENCE</scope>
</reference>
<feature type="signal peptide" evidence="2">
    <location>
        <begin position="1"/>
        <end position="20"/>
    </location>
</feature>
<feature type="compositionally biased region" description="Low complexity" evidence="1">
    <location>
        <begin position="1633"/>
        <end position="1648"/>
    </location>
</feature>
<dbReference type="EMBL" id="CAMXCT020003336">
    <property type="protein sequence ID" value="CAL1157325.1"/>
    <property type="molecule type" value="Genomic_DNA"/>
</dbReference>
<feature type="compositionally biased region" description="Low complexity" evidence="1">
    <location>
        <begin position="1657"/>
        <end position="1675"/>
    </location>
</feature>
<feature type="region of interest" description="Disordered" evidence="1">
    <location>
        <begin position="813"/>
        <end position="847"/>
    </location>
</feature>
<feature type="region of interest" description="Disordered" evidence="1">
    <location>
        <begin position="1048"/>
        <end position="1138"/>
    </location>
</feature>
<feature type="domain" description="Dystroglycan-type cadherin-like" evidence="3">
    <location>
        <begin position="1231"/>
        <end position="1327"/>
    </location>
</feature>
<dbReference type="Pfam" id="PF05345">
    <property type="entry name" value="He_PIG"/>
    <property type="match status" value="12"/>
</dbReference>
<dbReference type="EMBL" id="CAMXCT030003336">
    <property type="protein sequence ID" value="CAL4791262.1"/>
    <property type="molecule type" value="Genomic_DNA"/>
</dbReference>
<feature type="chain" id="PRO_5043271222" description="Dystroglycan-type cadherin-like domain-containing protein" evidence="2">
    <location>
        <begin position="21"/>
        <end position="2217"/>
    </location>
</feature>
<dbReference type="Gene3D" id="2.60.40.10">
    <property type="entry name" value="Immunoglobulins"/>
    <property type="match status" value="16"/>
</dbReference>
<organism evidence="4">
    <name type="scientific">Cladocopium goreaui</name>
    <dbReference type="NCBI Taxonomy" id="2562237"/>
    <lineage>
        <taxon>Eukaryota</taxon>
        <taxon>Sar</taxon>
        <taxon>Alveolata</taxon>
        <taxon>Dinophyceae</taxon>
        <taxon>Suessiales</taxon>
        <taxon>Symbiodiniaceae</taxon>
        <taxon>Cladocopium</taxon>
    </lineage>
</organism>
<reference evidence="5" key="2">
    <citation type="submission" date="2024-04" db="EMBL/GenBank/DDBJ databases">
        <authorList>
            <person name="Chen Y."/>
            <person name="Shah S."/>
            <person name="Dougan E. K."/>
            <person name="Thang M."/>
            <person name="Chan C."/>
        </authorList>
    </citation>
    <scope>NUCLEOTIDE SEQUENCE [LARGE SCALE GENOMIC DNA]</scope>
</reference>
<dbReference type="PANTHER" id="PTHR21559">
    <property type="entry name" value="DYSTROGLYCAN-RELATED"/>
    <property type="match status" value="1"/>
</dbReference>
<name>A0A9P1D637_9DINO</name>
<feature type="region of interest" description="Disordered" evidence="1">
    <location>
        <begin position="1615"/>
        <end position="1706"/>
    </location>
</feature>
<dbReference type="SMART" id="SM00736">
    <property type="entry name" value="CADG"/>
    <property type="match status" value="12"/>
</dbReference>
<feature type="domain" description="Dystroglycan-type cadherin-like" evidence="3">
    <location>
        <begin position="1515"/>
        <end position="1611"/>
    </location>
</feature>
<feature type="domain" description="Dystroglycan-type cadherin-like" evidence="3">
    <location>
        <begin position="948"/>
        <end position="1044"/>
    </location>
</feature>
<keyword evidence="6" id="KW-1185">Reference proteome</keyword>
<feature type="compositionally biased region" description="Low complexity" evidence="1">
    <location>
        <begin position="1051"/>
        <end position="1080"/>
    </location>
</feature>
<sequence length="2217" mass="230606">MGVSTGASLVLSAALGSGEALPAWLHFDPSKGAFSGTPPVLEDLQLTLHASVGIWGPAINTSLALHVSPAVKTKTTSQSRLLAPPQLPVFRAPEAGADMDVLVQHHFSAAAPKIHLNGAARPRASLDGEALPSWLAFDPETMTFSGRPTQVGEFQVSIRDTLSDRTMMTLLLRAKRAPSSSAEAAEFGSPEQAMDSVNTVGAQSWDSASSSTFSRSLGPPVGNPHPSGPLILGMVPDQSAAVSKPFGFQLPEGVTTDTGVSFTASLADGSPLPSWLKFDAKQRAFTGTPPQEMELGISLKGSRSFGGSAKTGFLLKVGSGGSKPFVAGQLPGMTATAGQLFTGVIPRSVISDPDGDILTFSLSSEEGKLPDWLHFDPNLMIVSGVPDKEQQLELTVTGKDKDGHFASTPLHPEAPPMRWRLATLLLRLADLAELALGWSFDTDTVWNDWSSHPHEDLTSKCFDATRSVSTWTESQRTYCCEVVGYGCHSPRPRTPEPPTPKRLPHDAVERIQLPPVTVRVGQRFEVPVGTFLGVDVTVTANGEAMGGWLHFDGRHGALHGEALATGTWRVVLRPALEPGRPRGSAQLELFVVDDRTPVTQQGILAPVSFQPLLVQHIPDMQAVVGQEFKSTIPAGSIVDPNLGVSRGTSLILSAALSSGDALPGWLHFEPLRAAFWGTPPYVEDLQLALRASIGLWGPAIRTTLTLHVLPAPTASAPWKLLASPQLPVFRAPDLEVLVQRRFSEAAPRIEMNPAMILSASLDGEALPAWLTFQASNMTFSGEAPQVGDFQVSIHDSFSDRAVMTFLLRAQRAPNTGTPASTEHVELPVPESVSKKGPQTSEAGPVARPLGPLTLGVVPDQAAEVAKPFGFQVPEGVTTDTGVSFTASLADGSPLPSWLKFDTKQMSFTGTPSQETELGISLKGTHASSGLSAKTGFLLKVGSGGFKPFIAGHLPGITATAGQLFTESIPRSVISDPDGDILAFSLSSEEGKLPDWLHFDPNLMIVSGVPDKEQQLELRVTGRDTDGHSASTPLQLRVQEGVSTDVLQPTLGASSAGDSGSGGSSDVRGSSASRSSSSDADQPSVKERTGPTSTAAAVTSEPAAESASNGGGDTTSGTSGATTTDRSASSDSLGPLSLGVVPDQTAEVAKPFGFQVPEGVTTDTGVSFTASLADGSPLPSWLKFDTKQMSFTGTPSQETELGISLKGTHSSSGRSAKTGFLLKVGSGGFKPFIAGHLPGITATAGQLFTESIPRSVISDPDGDILAFSLSSEEGKLPDWLHFDPNLMIVSGVPDKEQQLELRVTGRDTDGHSASTPLQLRVQEGVSTDVLQPTLGASSAGDSGSGGSSSGTGTDSASRSSSSDADQPSVKERTGPTSTAAAVTSEPAAESASNGGGDTTSGTSGATRSDGSASSASLGPLSLGVVPDQTAEVAKPFGFQVPEGVTTDTGVSFTASLADGSPLPSWLKFDTKQMSFTGTPSQETELGISLKGTHASSGRSAKTGFLLKVGSGGFKPFIAGHLPGITATAGQLFTESIPRSVISDPDGDILAFSLSSEEGKLPDWLHFDPNLMIVSGVPDKEQQLELSVTGRDTDGHSASTPLQLQVQQGVSTDVLQPTLGASSAGNSGSGGSREGTGTDSASRSSGSGADQPSVKERTGPTSTAAAVTSAPAAESASSGGGDTTSGTSGSTTLDGSASSDSLGPLSLGVVPDQTAEVAKPFGFQVPEGVTTDTGVSFTASLADGSPLPSWLKFDTKQMSFTGTPSQETELGISLKGTHSSSGRSAKTGFLLKVGSGGFKPFIAGHLPGITATAGQLFTESIPLSVISDPDGDILAFSLSSEAGKLPDWLHFDPNLMIVSGVPDKEQKLELSVTGRDTDGHSASTPLQLRVQESEREFHSVSGAGTALSGAATPLEGLQLPRGKSVTVEGGDSGALDAAVPTVKTATESGAGFPACLAQRPQVLQPAWPQRVENTVPRFGLHLAASRKFPGLAQRPQVLQPAWPQRVENTVPRFGLHLAASRKFPGLAQRPQVLQPAWPQRVENTVPRFGLHLAASRKFPGLAQRPQVLQPAWPQRVENTVPEGVTTDTGVSFTASLADGSPLPSWLKFDTKQMSFTGTPSQETELGHLPGITATAGQLFTESIPRSVISDPDGDILAFSLSSEEGKLPDWLHFDPNLIIVSGVPDKEQKLELSVTGRDTDGHSASTPLQLRVQEGALDM</sequence>
<evidence type="ECO:0000313" key="4">
    <source>
        <dbReference type="EMBL" id="CAI4003950.1"/>
    </source>
</evidence>
<protein>
    <recommendedName>
        <fullName evidence="3">Dystroglycan-type cadherin-like domain-containing protein</fullName>
    </recommendedName>
</protein>
<feature type="compositionally biased region" description="Low complexity" evidence="1">
    <location>
        <begin position="1114"/>
        <end position="1131"/>
    </location>
</feature>
<dbReference type="OrthoDB" id="41532at2759"/>
<keyword evidence="2" id="KW-0732">Signal</keyword>